<feature type="domain" description="ABC transmembrane type-1" evidence="8">
    <location>
        <begin position="83"/>
        <end position="276"/>
    </location>
</feature>
<gene>
    <name evidence="9" type="ORF">HJ536_11385</name>
</gene>
<dbReference type="SUPFAM" id="SSF161098">
    <property type="entry name" value="MetI-like"/>
    <property type="match status" value="1"/>
</dbReference>
<dbReference type="GO" id="GO:0055085">
    <property type="term" value="P:transmembrane transport"/>
    <property type="evidence" value="ECO:0007669"/>
    <property type="project" value="InterPro"/>
</dbReference>
<evidence type="ECO:0000256" key="2">
    <source>
        <dbReference type="ARBA" id="ARBA00022448"/>
    </source>
</evidence>
<comment type="similarity">
    <text evidence="7">Belongs to the binding-protein-dependent transport system permease family.</text>
</comment>
<feature type="transmembrane region" description="Helical" evidence="7">
    <location>
        <begin position="122"/>
        <end position="145"/>
    </location>
</feature>
<keyword evidence="6 7" id="KW-0472">Membrane</keyword>
<comment type="caution">
    <text evidence="9">The sequence shown here is derived from an EMBL/GenBank/DDBJ whole genome shotgun (WGS) entry which is preliminary data.</text>
</comment>
<keyword evidence="3" id="KW-1003">Cell membrane</keyword>
<evidence type="ECO:0000256" key="5">
    <source>
        <dbReference type="ARBA" id="ARBA00022989"/>
    </source>
</evidence>
<dbReference type="PANTHER" id="PTHR30151">
    <property type="entry name" value="ALKANE SULFONATE ABC TRANSPORTER-RELATED, MEMBRANE SUBUNIT"/>
    <property type="match status" value="1"/>
</dbReference>
<feature type="transmembrane region" description="Helical" evidence="7">
    <location>
        <begin position="157"/>
        <end position="176"/>
    </location>
</feature>
<organism evidence="9 10">
    <name type="scientific">Donghicola mangrovi</name>
    <dbReference type="NCBI Taxonomy" id="2729614"/>
    <lineage>
        <taxon>Bacteria</taxon>
        <taxon>Pseudomonadati</taxon>
        <taxon>Pseudomonadota</taxon>
        <taxon>Alphaproteobacteria</taxon>
        <taxon>Rhodobacterales</taxon>
        <taxon>Roseobacteraceae</taxon>
        <taxon>Donghicola</taxon>
    </lineage>
</organism>
<evidence type="ECO:0000259" key="8">
    <source>
        <dbReference type="PROSITE" id="PS50928"/>
    </source>
</evidence>
<keyword evidence="4 7" id="KW-0812">Transmembrane</keyword>
<dbReference type="RefSeq" id="WP_177157786.1">
    <property type="nucleotide sequence ID" value="NZ_JABCJE010000004.1"/>
</dbReference>
<dbReference type="PANTHER" id="PTHR30151:SF20">
    <property type="entry name" value="ABC TRANSPORTER PERMEASE PROTEIN HI_0355-RELATED"/>
    <property type="match status" value="1"/>
</dbReference>
<dbReference type="Proteomes" id="UP000592216">
    <property type="component" value="Unassembled WGS sequence"/>
</dbReference>
<evidence type="ECO:0000256" key="7">
    <source>
        <dbReference type="RuleBase" id="RU363032"/>
    </source>
</evidence>
<feature type="transmembrane region" description="Helical" evidence="7">
    <location>
        <begin position="85"/>
        <end position="110"/>
    </location>
</feature>
<evidence type="ECO:0000256" key="6">
    <source>
        <dbReference type="ARBA" id="ARBA00023136"/>
    </source>
</evidence>
<accession>A0A850Q2U7</accession>
<dbReference type="GO" id="GO:0005886">
    <property type="term" value="C:plasma membrane"/>
    <property type="evidence" value="ECO:0007669"/>
    <property type="project" value="UniProtKB-SubCell"/>
</dbReference>
<reference evidence="9 10" key="1">
    <citation type="submission" date="2020-04" db="EMBL/GenBank/DDBJ databases">
        <title>Donghicola sp., a member of the Rhodobacteraceae family isolated from mangrove forest in Thailand.</title>
        <authorList>
            <person name="Charoenyingcharoen P."/>
            <person name="Yukphan P."/>
        </authorList>
    </citation>
    <scope>NUCLEOTIDE SEQUENCE [LARGE SCALE GENOMIC DNA]</scope>
    <source>
        <strain evidence="9 10">B5-SW-15</strain>
    </source>
</reference>
<proteinExistence type="inferred from homology"/>
<dbReference type="CDD" id="cd06261">
    <property type="entry name" value="TM_PBP2"/>
    <property type="match status" value="1"/>
</dbReference>
<dbReference type="InterPro" id="IPR000515">
    <property type="entry name" value="MetI-like"/>
</dbReference>
<dbReference type="Gene3D" id="1.10.3720.10">
    <property type="entry name" value="MetI-like"/>
    <property type="match status" value="1"/>
</dbReference>
<sequence>MKNILPILTVLLVIVAVWYAAAIKMNAPWTYAQAERAGTEVTFSEVVRDTLAQERPVLPAPHQVAQELWDTTVMKKVTSKRSLVFHGWVTLSATMLGFAIGTTAGILLAIGITHNRAMELGVMPWAIASQTIPILAIAPMIIVVLNSMGISGLIPKSIIAAYLSFFPVAVGMVKGLRAPDAMQLDLMRTYSASDAQTFWKLRLPSSMPYLFASLKVGVAASLVGTIVAELPSGATRGLGARLLSGSYYGQTIQIWSALFAAALLAASLVIIVGVIEKITLRRMGMAV</sequence>
<name>A0A850Q2U7_9RHOB</name>
<evidence type="ECO:0000313" key="10">
    <source>
        <dbReference type="Proteomes" id="UP000592216"/>
    </source>
</evidence>
<protein>
    <submittedName>
        <fullName evidence="9">ABC transporter permease</fullName>
    </submittedName>
</protein>
<evidence type="ECO:0000256" key="3">
    <source>
        <dbReference type="ARBA" id="ARBA00022475"/>
    </source>
</evidence>
<feature type="transmembrane region" description="Helical" evidence="7">
    <location>
        <begin position="252"/>
        <end position="275"/>
    </location>
</feature>
<evidence type="ECO:0000256" key="1">
    <source>
        <dbReference type="ARBA" id="ARBA00004651"/>
    </source>
</evidence>
<dbReference type="AlphaFoldDB" id="A0A850Q2U7"/>
<keyword evidence="2 7" id="KW-0813">Transport</keyword>
<comment type="subcellular location">
    <subcellularLocation>
        <location evidence="1 7">Cell membrane</location>
        <topology evidence="1 7">Multi-pass membrane protein</topology>
    </subcellularLocation>
</comment>
<keyword evidence="5 7" id="KW-1133">Transmembrane helix</keyword>
<dbReference type="EMBL" id="JABCJE010000004">
    <property type="protein sequence ID" value="NVO23957.1"/>
    <property type="molecule type" value="Genomic_DNA"/>
</dbReference>
<evidence type="ECO:0000313" key="9">
    <source>
        <dbReference type="EMBL" id="NVO23957.1"/>
    </source>
</evidence>
<dbReference type="InterPro" id="IPR035906">
    <property type="entry name" value="MetI-like_sf"/>
</dbReference>
<dbReference type="PROSITE" id="PS50928">
    <property type="entry name" value="ABC_TM1"/>
    <property type="match status" value="1"/>
</dbReference>
<evidence type="ECO:0000256" key="4">
    <source>
        <dbReference type="ARBA" id="ARBA00022692"/>
    </source>
</evidence>
<dbReference type="Pfam" id="PF00528">
    <property type="entry name" value="BPD_transp_1"/>
    <property type="match status" value="1"/>
</dbReference>